<dbReference type="Proteomes" id="UP000006671">
    <property type="component" value="Unassembled WGS sequence"/>
</dbReference>
<evidence type="ECO:0000313" key="3">
    <source>
        <dbReference type="Proteomes" id="UP000006671"/>
    </source>
</evidence>
<sequence length="122" mass="14162">MGRLFASNITNNTNTDTIVTAIYKSEDDHYEEEVTHIIPRYKSHTFGPKTKGSAKLRLSRLDISDNNKRTRIFNEPFVMKDKEKVDYYLSIPFEELELHQAEGGHRHHVDNHPMPHVTKTGI</sequence>
<accession>D2VT04</accession>
<dbReference type="KEGG" id="ngr:NAEGRDRAFT_52017"/>
<reference evidence="2 3" key="1">
    <citation type="journal article" date="2010" name="Cell">
        <title>The genome of Naegleria gruberi illuminates early eukaryotic versatility.</title>
        <authorList>
            <person name="Fritz-Laylin L.K."/>
            <person name="Prochnik S.E."/>
            <person name="Ginger M.L."/>
            <person name="Dacks J.B."/>
            <person name="Carpenter M.L."/>
            <person name="Field M.C."/>
            <person name="Kuo A."/>
            <person name="Paredez A."/>
            <person name="Chapman J."/>
            <person name="Pham J."/>
            <person name="Shu S."/>
            <person name="Neupane R."/>
            <person name="Cipriano M."/>
            <person name="Mancuso J."/>
            <person name="Tu H."/>
            <person name="Salamov A."/>
            <person name="Lindquist E."/>
            <person name="Shapiro H."/>
            <person name="Lucas S."/>
            <person name="Grigoriev I.V."/>
            <person name="Cande W.Z."/>
            <person name="Fulton C."/>
            <person name="Rokhsar D.S."/>
            <person name="Dawson S.C."/>
        </authorList>
    </citation>
    <scope>NUCLEOTIDE SEQUENCE [LARGE SCALE GENOMIC DNA]</scope>
    <source>
        <strain evidence="2 3">NEG-M</strain>
    </source>
</reference>
<dbReference type="VEuPathDB" id="AmoebaDB:NAEGRDRAFT_52017"/>
<dbReference type="AlphaFoldDB" id="D2VT04"/>
<protein>
    <submittedName>
        <fullName evidence="2">Predicted protein</fullName>
    </submittedName>
</protein>
<dbReference type="GeneID" id="8850982"/>
<gene>
    <name evidence="2" type="ORF">NAEGRDRAFT_52017</name>
</gene>
<dbReference type="RefSeq" id="XP_002672809.1">
    <property type="nucleotide sequence ID" value="XM_002672763.1"/>
</dbReference>
<proteinExistence type="predicted"/>
<organism evidence="3">
    <name type="scientific">Naegleria gruberi</name>
    <name type="common">Amoeba</name>
    <dbReference type="NCBI Taxonomy" id="5762"/>
    <lineage>
        <taxon>Eukaryota</taxon>
        <taxon>Discoba</taxon>
        <taxon>Heterolobosea</taxon>
        <taxon>Tetramitia</taxon>
        <taxon>Eutetramitia</taxon>
        <taxon>Vahlkampfiidae</taxon>
        <taxon>Naegleria</taxon>
    </lineage>
</organism>
<name>D2VT04_NAEGR</name>
<evidence type="ECO:0000313" key="2">
    <source>
        <dbReference type="EMBL" id="EFC40065.1"/>
    </source>
</evidence>
<dbReference type="InParanoid" id="D2VT04"/>
<evidence type="ECO:0000256" key="1">
    <source>
        <dbReference type="SAM" id="MobiDB-lite"/>
    </source>
</evidence>
<dbReference type="OrthoDB" id="10248517at2759"/>
<keyword evidence="3" id="KW-1185">Reference proteome</keyword>
<dbReference type="EMBL" id="GG738895">
    <property type="protein sequence ID" value="EFC40065.1"/>
    <property type="molecule type" value="Genomic_DNA"/>
</dbReference>
<dbReference type="OMA" id="SHTFGPK"/>
<feature type="region of interest" description="Disordered" evidence="1">
    <location>
        <begin position="102"/>
        <end position="122"/>
    </location>
</feature>